<feature type="region of interest" description="Disordered" evidence="2">
    <location>
        <begin position="316"/>
        <end position="345"/>
    </location>
</feature>
<evidence type="ECO:0000313" key="5">
    <source>
        <dbReference type="EMBL" id="GIE68888.1"/>
    </source>
</evidence>
<protein>
    <recommendedName>
        <fullName evidence="1">RNA polymerase sigma factor</fullName>
    </recommendedName>
</protein>
<dbReference type="Pfam" id="PF07603">
    <property type="entry name" value="Lcl_C"/>
    <property type="match status" value="2"/>
</dbReference>
<sequence length="619" mass="65823">MSKRDDRRRDLIAAAQRGDRRARDELARAFLPLVFNVIGRALNGHPDVDDVVQETMLRVIRDLPSLRQPESLRAWILTIAVHQVGVHQQRAEAAARVGPLAEVPDTGADFEELAILRLRLSGERRQVAEASRWLDAEDRTVLALWWQEAAGEIGRGETAVALNTTSAYAAVRIQRMRAQLDRSRILVAALEARPRCAGLAETMTGWDQRPGALWRKRIDRHVRDCPVCLATVPDPVAVERLLVGCALVPVPAALTAAVAVKGGWLRSHPVAAALTVVAVLAAGGTAAYASRPEPQPTAQPVAPGLAPAVASVAPSSVAPATAPPTAKPSAKPSATAPVKPKTTACGAGLAPRWASWPMPNPAKTGLTHRAKYTDLGGGVVRDDVTCLQWQRATAPDTYTFPQAKAYCAGLKLDGGGWHLPTRIELTSIVDSTRSGPALNTTAFPGAPAQFFWTSTPWAVTKGPLRAWIINFYEGLASNGAFQTGAYRVRCVRSGGGSGAPAYRVAAGQVTDPETGLVWQRAGSAATMTAAAATASCTALRLGGRTWRLPSLTELASTVDDSRVAPAINRSAFPGTAANGWYWTSATAAPDPSARWALNYDDGYTNYRKVTAGYARCVSS</sequence>
<dbReference type="InterPro" id="IPR000838">
    <property type="entry name" value="RNA_pol_sigma70_ECF_CS"/>
</dbReference>
<keyword evidence="6" id="KW-1185">Reference proteome</keyword>
<dbReference type="EMBL" id="BOMS01000076">
    <property type="protein sequence ID" value="GIE68888.1"/>
    <property type="molecule type" value="Genomic_DNA"/>
</dbReference>
<evidence type="ECO:0000256" key="1">
    <source>
        <dbReference type="RuleBase" id="RU000716"/>
    </source>
</evidence>
<keyword evidence="1" id="KW-0238">DNA-binding</keyword>
<keyword evidence="1" id="KW-0804">Transcription</keyword>
<organism evidence="5 6">
    <name type="scientific">Actinoplanes palleronii</name>
    <dbReference type="NCBI Taxonomy" id="113570"/>
    <lineage>
        <taxon>Bacteria</taxon>
        <taxon>Bacillati</taxon>
        <taxon>Actinomycetota</taxon>
        <taxon>Actinomycetes</taxon>
        <taxon>Micromonosporales</taxon>
        <taxon>Micromonosporaceae</taxon>
        <taxon>Actinoplanes</taxon>
    </lineage>
</organism>
<name>A0ABQ4BDX1_9ACTN</name>
<dbReference type="SUPFAM" id="SSF88946">
    <property type="entry name" value="Sigma2 domain of RNA polymerase sigma factors"/>
    <property type="match status" value="1"/>
</dbReference>
<dbReference type="PANTHER" id="PTHR35812:SF1">
    <property type="entry name" value="LIPOPROTEIN"/>
    <property type="match status" value="1"/>
</dbReference>
<dbReference type="InterPro" id="IPR011460">
    <property type="entry name" value="Lcl_C"/>
</dbReference>
<evidence type="ECO:0000313" key="6">
    <source>
        <dbReference type="Proteomes" id="UP000624709"/>
    </source>
</evidence>
<dbReference type="PROSITE" id="PS01063">
    <property type="entry name" value="SIGMA70_ECF"/>
    <property type="match status" value="1"/>
</dbReference>
<dbReference type="Proteomes" id="UP000624709">
    <property type="component" value="Unassembled WGS sequence"/>
</dbReference>
<keyword evidence="1" id="KW-0805">Transcription regulation</keyword>
<proteinExistence type="inferred from homology"/>
<gene>
    <name evidence="5" type="ORF">Apa02nite_049960</name>
</gene>
<dbReference type="PANTHER" id="PTHR35812">
    <property type="entry name" value="LIPOPROTEIN"/>
    <property type="match status" value="1"/>
</dbReference>
<dbReference type="InterPro" id="IPR013325">
    <property type="entry name" value="RNA_pol_sigma_r2"/>
</dbReference>
<feature type="domain" description="Lcl C-terminal" evidence="4">
    <location>
        <begin position="378"/>
        <end position="492"/>
    </location>
</feature>
<keyword evidence="1" id="KW-0731">Sigma factor</keyword>
<dbReference type="InterPro" id="IPR007627">
    <property type="entry name" value="RNA_pol_sigma70_r2"/>
</dbReference>
<accession>A0ABQ4BDX1</accession>
<comment type="caution">
    <text evidence="5">The sequence shown here is derived from an EMBL/GenBank/DDBJ whole genome shotgun (WGS) entry which is preliminary data.</text>
</comment>
<comment type="similarity">
    <text evidence="1">Belongs to the sigma-70 factor family. ECF subfamily.</text>
</comment>
<evidence type="ECO:0000259" key="4">
    <source>
        <dbReference type="Pfam" id="PF07603"/>
    </source>
</evidence>
<evidence type="ECO:0000256" key="2">
    <source>
        <dbReference type="SAM" id="MobiDB-lite"/>
    </source>
</evidence>
<dbReference type="RefSeq" id="WP_203827132.1">
    <property type="nucleotide sequence ID" value="NZ_BAAATY010000020.1"/>
</dbReference>
<feature type="domain" description="Lcl C-terminal" evidence="4">
    <location>
        <begin position="508"/>
        <end position="617"/>
    </location>
</feature>
<feature type="compositionally biased region" description="Low complexity" evidence="2">
    <location>
        <begin position="327"/>
        <end position="344"/>
    </location>
</feature>
<dbReference type="Pfam" id="PF04542">
    <property type="entry name" value="Sigma70_r2"/>
    <property type="match status" value="1"/>
</dbReference>
<reference evidence="5 6" key="1">
    <citation type="submission" date="2021-01" db="EMBL/GenBank/DDBJ databases">
        <title>Whole genome shotgun sequence of Actinoplanes palleronii NBRC 14916.</title>
        <authorList>
            <person name="Komaki H."/>
            <person name="Tamura T."/>
        </authorList>
    </citation>
    <scope>NUCLEOTIDE SEQUENCE [LARGE SCALE GENOMIC DNA]</scope>
    <source>
        <strain evidence="5 6">NBRC 14916</strain>
    </source>
</reference>
<evidence type="ECO:0000259" key="3">
    <source>
        <dbReference type="Pfam" id="PF04542"/>
    </source>
</evidence>
<dbReference type="Gene3D" id="1.10.1740.10">
    <property type="match status" value="1"/>
</dbReference>
<feature type="domain" description="RNA polymerase sigma-70 region 2" evidence="3">
    <location>
        <begin position="26"/>
        <end position="83"/>
    </location>
</feature>